<evidence type="ECO:0000313" key="2">
    <source>
        <dbReference type="Proteomes" id="UP001228059"/>
    </source>
</evidence>
<protein>
    <submittedName>
        <fullName evidence="1">Uncharacterized protein</fullName>
    </submittedName>
</protein>
<dbReference type="EMBL" id="CP127225">
    <property type="protein sequence ID" value="WIX05819.1"/>
    <property type="molecule type" value="Genomic_DNA"/>
</dbReference>
<dbReference type="Gene3D" id="2.180.10.10">
    <property type="entry name" value="RHS repeat-associated core"/>
    <property type="match status" value="1"/>
</dbReference>
<evidence type="ECO:0000313" key="1">
    <source>
        <dbReference type="EMBL" id="WIX05819.1"/>
    </source>
</evidence>
<organism evidence="1 2">
    <name type="scientific">Xanthomonas oryzae pv. leersiae</name>
    <dbReference type="NCBI Taxonomy" id="3112258"/>
    <lineage>
        <taxon>Bacteria</taxon>
        <taxon>Pseudomonadati</taxon>
        <taxon>Pseudomonadota</taxon>
        <taxon>Gammaproteobacteria</taxon>
        <taxon>Lysobacterales</taxon>
        <taxon>Lysobacteraceae</taxon>
        <taxon>Xanthomonas</taxon>
    </lineage>
</organism>
<dbReference type="Proteomes" id="UP001228059">
    <property type="component" value="Chromosome"/>
</dbReference>
<sequence>MPASRGDTRLRLNHPLAAYRYVDGDLVAAEDALGAPRRFVYRQHRMLQHTDRVGLSFYYDYDRQWRVVHSWGDGGLYDYRFAYDDLLRETAVTDSLGHVSLVKFDENRLPLCEIDPMDGATSPQV</sequence>
<gene>
    <name evidence="1" type="ORF">QN060_16830</name>
</gene>
<name>A0AAJ6GSI2_9XANT</name>
<proteinExistence type="predicted"/>
<accession>A0AAJ6GSI2</accession>
<reference evidence="1 2" key="1">
    <citation type="submission" date="2023-05" db="EMBL/GenBank/DDBJ databases">
        <title>Complete Genome Resource of Xanthomonas oryzae pv. leersiae Strain YNJC Isolated From Plateau Japonica Rice in Southwest China.</title>
        <authorList>
            <person name="Aa X."/>
            <person name="Mei L."/>
            <person name="Liu P."/>
            <person name="Yang Y."/>
            <person name="Tang C."/>
            <person name="Zhang F."/>
            <person name="Dong C."/>
            <person name="Wang B."/>
            <person name="Chen X."/>
            <person name="Dai L."/>
        </authorList>
    </citation>
    <scope>NUCLEOTIDE SEQUENCE [LARGE SCALE GENOMIC DNA]</scope>
    <source>
        <strain evidence="1 2">YNJC</strain>
    </source>
</reference>
<dbReference type="AlphaFoldDB" id="A0AAJ6GSI2"/>